<feature type="transmembrane region" description="Helical" evidence="4">
    <location>
        <begin position="357"/>
        <end position="378"/>
    </location>
</feature>
<dbReference type="InterPro" id="IPR052714">
    <property type="entry name" value="MFS_Exporter"/>
</dbReference>
<accession>A0A0G1GKI8</accession>
<dbReference type="Gene3D" id="1.20.1250.20">
    <property type="entry name" value="MFS general substrate transporter like domains"/>
    <property type="match status" value="2"/>
</dbReference>
<evidence type="ECO:0000313" key="7">
    <source>
        <dbReference type="Proteomes" id="UP000034069"/>
    </source>
</evidence>
<keyword evidence="1 4" id="KW-0812">Transmembrane</keyword>
<feature type="transmembrane region" description="Helical" evidence="4">
    <location>
        <begin position="21"/>
        <end position="42"/>
    </location>
</feature>
<dbReference type="AlphaFoldDB" id="A0A0G1GKI8"/>
<reference evidence="6 7" key="1">
    <citation type="journal article" date="2015" name="Nature">
        <title>rRNA introns, odd ribosomes, and small enigmatic genomes across a large radiation of phyla.</title>
        <authorList>
            <person name="Brown C.T."/>
            <person name="Hug L.A."/>
            <person name="Thomas B.C."/>
            <person name="Sharon I."/>
            <person name="Castelle C.J."/>
            <person name="Singh A."/>
            <person name="Wilkins M.J."/>
            <person name="Williams K.H."/>
            <person name="Banfield J.F."/>
        </authorList>
    </citation>
    <scope>NUCLEOTIDE SEQUENCE [LARGE SCALE GENOMIC DNA]</scope>
</reference>
<dbReference type="PROSITE" id="PS50850">
    <property type="entry name" value="MFS"/>
    <property type="match status" value="1"/>
</dbReference>
<dbReference type="EMBL" id="LCHN01000023">
    <property type="protein sequence ID" value="KKT35055.1"/>
    <property type="molecule type" value="Genomic_DNA"/>
</dbReference>
<feature type="transmembrane region" description="Helical" evidence="4">
    <location>
        <begin position="262"/>
        <end position="286"/>
    </location>
</feature>
<dbReference type="PANTHER" id="PTHR23531:SF1">
    <property type="entry name" value="QUINOLENE RESISTANCE PROTEIN NORA"/>
    <property type="match status" value="1"/>
</dbReference>
<keyword evidence="2 4" id="KW-1133">Transmembrane helix</keyword>
<evidence type="ECO:0000256" key="4">
    <source>
        <dbReference type="SAM" id="Phobius"/>
    </source>
</evidence>
<dbReference type="InterPro" id="IPR020846">
    <property type="entry name" value="MFS_dom"/>
</dbReference>
<gene>
    <name evidence="6" type="ORF">UW23_C0023G0008</name>
</gene>
<evidence type="ECO:0000256" key="2">
    <source>
        <dbReference type="ARBA" id="ARBA00022989"/>
    </source>
</evidence>
<dbReference type="PANTHER" id="PTHR23531">
    <property type="entry name" value="QUINOLENE RESISTANCE PROTEIN NORA"/>
    <property type="match status" value="1"/>
</dbReference>
<evidence type="ECO:0000313" key="6">
    <source>
        <dbReference type="EMBL" id="KKT35055.1"/>
    </source>
</evidence>
<feature type="transmembrane region" description="Helical" evidence="4">
    <location>
        <begin position="86"/>
        <end position="103"/>
    </location>
</feature>
<feature type="transmembrane region" description="Helical" evidence="4">
    <location>
        <begin position="327"/>
        <end position="345"/>
    </location>
</feature>
<keyword evidence="3 4" id="KW-0472">Membrane</keyword>
<feature type="transmembrane region" description="Helical" evidence="4">
    <location>
        <begin position="177"/>
        <end position="196"/>
    </location>
</feature>
<dbReference type="SUPFAM" id="SSF103473">
    <property type="entry name" value="MFS general substrate transporter"/>
    <property type="match status" value="2"/>
</dbReference>
<dbReference type="Pfam" id="PF07690">
    <property type="entry name" value="MFS_1"/>
    <property type="match status" value="1"/>
</dbReference>
<feature type="transmembrane region" description="Helical" evidence="4">
    <location>
        <begin position="298"/>
        <end position="321"/>
    </location>
</feature>
<dbReference type="GO" id="GO:0022857">
    <property type="term" value="F:transmembrane transporter activity"/>
    <property type="evidence" value="ECO:0007669"/>
    <property type="project" value="InterPro"/>
</dbReference>
<name>A0A0G1GKI8_9BACT</name>
<dbReference type="InterPro" id="IPR036259">
    <property type="entry name" value="MFS_trans_sf"/>
</dbReference>
<evidence type="ECO:0000256" key="3">
    <source>
        <dbReference type="ARBA" id="ARBA00023136"/>
    </source>
</evidence>
<feature type="transmembrane region" description="Helical" evidence="4">
    <location>
        <begin position="109"/>
        <end position="127"/>
    </location>
</feature>
<dbReference type="Proteomes" id="UP000034069">
    <property type="component" value="Unassembled WGS sequence"/>
</dbReference>
<feature type="transmembrane region" description="Helical" evidence="4">
    <location>
        <begin position="54"/>
        <end position="74"/>
    </location>
</feature>
<dbReference type="InterPro" id="IPR011701">
    <property type="entry name" value="MFS"/>
</dbReference>
<protein>
    <recommendedName>
        <fullName evidence="5">Major facilitator superfamily (MFS) profile domain-containing protein</fullName>
    </recommendedName>
</protein>
<evidence type="ECO:0000256" key="1">
    <source>
        <dbReference type="ARBA" id="ARBA00022692"/>
    </source>
</evidence>
<organism evidence="6 7">
    <name type="scientific">Candidatus Collierbacteria bacterium GW2011_GWA1_44_12</name>
    <dbReference type="NCBI Taxonomy" id="1618376"/>
    <lineage>
        <taxon>Bacteria</taxon>
        <taxon>Candidatus Collieribacteriota</taxon>
    </lineage>
</organism>
<evidence type="ECO:0000259" key="5">
    <source>
        <dbReference type="PROSITE" id="PS50850"/>
    </source>
</evidence>
<proteinExistence type="predicted"/>
<feature type="transmembrane region" description="Helical" evidence="4">
    <location>
        <begin position="384"/>
        <end position="403"/>
    </location>
</feature>
<feature type="transmembrane region" description="Helical" evidence="4">
    <location>
        <begin position="148"/>
        <end position="171"/>
    </location>
</feature>
<sequence length="420" mass="46278">MKLMRQADPVLVSEDKSWIRLVGLSAVLFFVFLGDAILSDWVPAYMQESLGGPLIMGMVMSFSSIVGLGADLLLPQLMKHATSGRLMTMAIGASLIFSGILMWSIQWPVVLLFLIGMGVWGIYYEFLGFGSQQMVAETVRPSGRSGAWATIGIFKSLAYFLGPILGSWLAISQGNTQVVYFAAGFVVIGYVFWKMLKYVGKEEDKTQELGEKLNIVDEIDHWRVLLVHVWPILIISLVLGLVDATFWTTGTVLSDNLARQHWLGGMFLPFYMLPPVIVGVFLAKWGLKTGKKKMAEKFMLLGGVCLSLLGITDGIWLLLLASLATGIMLSVAWPMMEAVYSDIVFRMGRERKHMMGLSNSTTSIAYIIGPVSAGWLASMVGEKMTFVIVGVFTVVVSLVLLAVTPKKLRLPQGEIAEWKD</sequence>
<feature type="domain" description="Major facilitator superfamily (MFS) profile" evidence="5">
    <location>
        <begin position="224"/>
        <end position="420"/>
    </location>
</feature>
<feature type="transmembrane region" description="Helical" evidence="4">
    <location>
        <begin position="222"/>
        <end position="242"/>
    </location>
</feature>
<comment type="caution">
    <text evidence="6">The sequence shown here is derived from an EMBL/GenBank/DDBJ whole genome shotgun (WGS) entry which is preliminary data.</text>
</comment>